<comment type="similarity">
    <text evidence="5">Belongs to the creatininase superfamily.</text>
</comment>
<dbReference type="Pfam" id="PF02633">
    <property type="entry name" value="Creatininase"/>
    <property type="match status" value="1"/>
</dbReference>
<dbReference type="PANTHER" id="PTHR35005:SF1">
    <property type="entry name" value="2-AMINO-5-FORMYLAMINO-6-RIBOSYLAMINOPYRIMIDIN-4(3H)-ONE 5'-MONOPHOSPHATE DEFORMYLASE"/>
    <property type="match status" value="1"/>
</dbReference>
<dbReference type="EMBL" id="VUNC01000001">
    <property type="protein sequence ID" value="MST71756.1"/>
    <property type="molecule type" value="Genomic_DNA"/>
</dbReference>
<gene>
    <name evidence="6" type="ORF">FYJ68_01330</name>
</gene>
<dbReference type="GO" id="GO:0016811">
    <property type="term" value="F:hydrolase activity, acting on carbon-nitrogen (but not peptide) bonds, in linear amides"/>
    <property type="evidence" value="ECO:0007669"/>
    <property type="project" value="TreeGrafter"/>
</dbReference>
<reference evidence="6 7" key="1">
    <citation type="submission" date="2019-08" db="EMBL/GenBank/DDBJ databases">
        <title>In-depth cultivation of the pig gut microbiome towards novel bacterial diversity and tailored functional studies.</title>
        <authorList>
            <person name="Wylensek D."/>
            <person name="Hitch T.C.A."/>
            <person name="Clavel T."/>
        </authorList>
    </citation>
    <scope>NUCLEOTIDE SEQUENCE [LARGE SCALE GENOMIC DNA]</scope>
    <source>
        <strain evidence="6 7">CA-Schmier-601-WT-1</strain>
    </source>
</reference>
<comment type="cofactor">
    <cofactor evidence="1">
        <name>Zn(2+)</name>
        <dbReference type="ChEBI" id="CHEBI:29105"/>
    </cofactor>
</comment>
<dbReference type="InterPro" id="IPR003785">
    <property type="entry name" value="Creatininase/forma_Hydrolase"/>
</dbReference>
<dbReference type="GO" id="GO:0046872">
    <property type="term" value="F:metal ion binding"/>
    <property type="evidence" value="ECO:0007669"/>
    <property type="project" value="UniProtKB-KW"/>
</dbReference>
<name>A0A6N7XP43_9ACTN</name>
<sequence>MTRRQPTGWREERPMRMDRSTWTQVRDYFDAHDLVVIGVGSTECHGRHNPLGTDTMAPDEILRQVEERDGTFLIAPTLPYGATDDLVGYPGTISLGVEGLARVLQSITSQLYDYGARRFVFLNGHGGNVKSISQVSMGLNDRGCIAAMVNWWRVAPQIDPRWGGGHGGAMETSANLAIDPDSVDLSQVCDEGLLPDVGDDLPSTGWCSVRYQGVDVDVPRRLVRFASSGWVAEGFDDHPRDSSAELGRQMLEGTATWLIGFLHTLEGERLPKPLDPSRATEHLEG</sequence>
<dbReference type="Gene3D" id="3.40.50.10310">
    <property type="entry name" value="Creatininase"/>
    <property type="match status" value="1"/>
</dbReference>
<dbReference type="PANTHER" id="PTHR35005">
    <property type="entry name" value="3-DEHYDRO-SCYLLO-INOSOSE HYDROLASE"/>
    <property type="match status" value="1"/>
</dbReference>
<accession>A0A6N7XP43</accession>
<dbReference type="SUPFAM" id="SSF102215">
    <property type="entry name" value="Creatininase"/>
    <property type="match status" value="1"/>
</dbReference>
<protein>
    <submittedName>
        <fullName evidence="6">Creatininase family protein</fullName>
    </submittedName>
</protein>
<comment type="caution">
    <text evidence="6">The sequence shown here is derived from an EMBL/GenBank/DDBJ whole genome shotgun (WGS) entry which is preliminary data.</text>
</comment>
<dbReference type="InterPro" id="IPR024087">
    <property type="entry name" value="Creatininase-like_sf"/>
</dbReference>
<keyword evidence="4" id="KW-0862">Zinc</keyword>
<dbReference type="Proteomes" id="UP000469325">
    <property type="component" value="Unassembled WGS sequence"/>
</dbReference>
<evidence type="ECO:0000256" key="1">
    <source>
        <dbReference type="ARBA" id="ARBA00001947"/>
    </source>
</evidence>
<keyword evidence="3" id="KW-0378">Hydrolase</keyword>
<evidence type="ECO:0000256" key="4">
    <source>
        <dbReference type="ARBA" id="ARBA00022833"/>
    </source>
</evidence>
<dbReference type="GO" id="GO:0009231">
    <property type="term" value="P:riboflavin biosynthetic process"/>
    <property type="evidence" value="ECO:0007669"/>
    <property type="project" value="TreeGrafter"/>
</dbReference>
<evidence type="ECO:0000256" key="2">
    <source>
        <dbReference type="ARBA" id="ARBA00022723"/>
    </source>
</evidence>
<evidence type="ECO:0000256" key="3">
    <source>
        <dbReference type="ARBA" id="ARBA00022801"/>
    </source>
</evidence>
<keyword evidence="7" id="KW-1185">Reference proteome</keyword>
<evidence type="ECO:0000313" key="6">
    <source>
        <dbReference type="EMBL" id="MST71756.1"/>
    </source>
</evidence>
<keyword evidence="2" id="KW-0479">Metal-binding</keyword>
<organism evidence="6 7">
    <name type="scientific">Olsenella porci</name>
    <dbReference type="NCBI Taxonomy" id="2652279"/>
    <lineage>
        <taxon>Bacteria</taxon>
        <taxon>Bacillati</taxon>
        <taxon>Actinomycetota</taxon>
        <taxon>Coriobacteriia</taxon>
        <taxon>Coriobacteriales</taxon>
        <taxon>Atopobiaceae</taxon>
        <taxon>Olsenella</taxon>
    </lineage>
</organism>
<proteinExistence type="inferred from homology"/>
<dbReference type="AlphaFoldDB" id="A0A6N7XP43"/>
<evidence type="ECO:0000256" key="5">
    <source>
        <dbReference type="ARBA" id="ARBA00024029"/>
    </source>
</evidence>
<evidence type="ECO:0000313" key="7">
    <source>
        <dbReference type="Proteomes" id="UP000469325"/>
    </source>
</evidence>